<gene>
    <name evidence="6" type="ORF">PZE19_16835</name>
</gene>
<evidence type="ECO:0000313" key="7">
    <source>
        <dbReference type="Proteomes" id="UP001216907"/>
    </source>
</evidence>
<evidence type="ECO:0000256" key="3">
    <source>
        <dbReference type="ARBA" id="ARBA00038088"/>
    </source>
</evidence>
<dbReference type="EMBL" id="JARRAG010000002">
    <property type="protein sequence ID" value="MDG3005459.1"/>
    <property type="molecule type" value="Genomic_DNA"/>
</dbReference>
<evidence type="ECO:0000256" key="4">
    <source>
        <dbReference type="ARBA" id="ARBA00040480"/>
    </source>
</evidence>
<evidence type="ECO:0000259" key="5">
    <source>
        <dbReference type="SMART" id="SM00382"/>
    </source>
</evidence>
<dbReference type="InterPro" id="IPR027417">
    <property type="entry name" value="P-loop_NTPase"/>
</dbReference>
<comment type="caution">
    <text evidence="6">The sequence shown here is derived from an EMBL/GenBank/DDBJ whole genome shotgun (WGS) entry which is preliminary data.</text>
</comment>
<comment type="similarity">
    <text evidence="3">Belongs to the AAA ATPase family. Highly divergent.</text>
</comment>
<dbReference type="SUPFAM" id="SSF52540">
    <property type="entry name" value="P-loop containing nucleoside triphosphate hydrolases"/>
    <property type="match status" value="1"/>
</dbReference>
<dbReference type="PANTHER" id="PTHR42960:SF1">
    <property type="entry name" value="YCF46 PROTEIN"/>
    <property type="match status" value="1"/>
</dbReference>
<dbReference type="Pfam" id="PF00004">
    <property type="entry name" value="AAA"/>
    <property type="match status" value="1"/>
</dbReference>
<proteinExistence type="inferred from homology"/>
<evidence type="ECO:0000313" key="6">
    <source>
        <dbReference type="EMBL" id="MDG3005459.1"/>
    </source>
</evidence>
<dbReference type="Gene3D" id="3.40.50.300">
    <property type="entry name" value="P-loop containing nucleotide triphosphate hydrolases"/>
    <property type="match status" value="1"/>
</dbReference>
<evidence type="ECO:0000256" key="2">
    <source>
        <dbReference type="ARBA" id="ARBA00022840"/>
    </source>
</evidence>
<dbReference type="InterPro" id="IPR003959">
    <property type="entry name" value="ATPase_AAA_core"/>
</dbReference>
<organism evidence="6 7">
    <name type="scientific">Paludisphaera mucosa</name>
    <dbReference type="NCBI Taxonomy" id="3030827"/>
    <lineage>
        <taxon>Bacteria</taxon>
        <taxon>Pseudomonadati</taxon>
        <taxon>Planctomycetota</taxon>
        <taxon>Planctomycetia</taxon>
        <taxon>Isosphaerales</taxon>
        <taxon>Isosphaeraceae</taxon>
        <taxon>Paludisphaera</taxon>
    </lineage>
</organism>
<dbReference type="InterPro" id="IPR052381">
    <property type="entry name" value="AAA_domain_protein"/>
</dbReference>
<evidence type="ECO:0000256" key="1">
    <source>
        <dbReference type="ARBA" id="ARBA00022741"/>
    </source>
</evidence>
<dbReference type="Proteomes" id="UP001216907">
    <property type="component" value="Unassembled WGS sequence"/>
</dbReference>
<feature type="domain" description="AAA+ ATPase" evidence="5">
    <location>
        <begin position="252"/>
        <end position="389"/>
    </location>
</feature>
<keyword evidence="7" id="KW-1185">Reference proteome</keyword>
<dbReference type="SMART" id="SM00382">
    <property type="entry name" value="AAA"/>
    <property type="match status" value="1"/>
</dbReference>
<accession>A0ABT6FD24</accession>
<sequence length="497" mass="52942">MTLAERLAEHVRACFTGLWIRSAEHQDALAEIADLCRSEGWSLAAWDVDGGLRALAGAAASGVDAADPLAAVRSLDAMAAPDGAALLVLVNFHRFLASPEVVQALDARIHSGKQARTFVVVLSPVVQIPVELEKQFVVIEHELPGRGQLEAIARSIAVEPDEMPEGDELGRVLDAAAGLTRFEAEGAVSLSLVRHGRVAAGPLWELKSGMLKKSGLLTLHRGGGTFADLGGLGALKAFCTKALRPGREAGVHARGILLLGVPGTGKSQFAKALGAETGRPTLALDVGALLGSLVGETERNVRQALRIADAMAPCVLFCDEVEKALGGAASGSHGDSGVGARLFGSLLTWLSDHESDVFFVGTCNDVTRLPPEFSRAERFDAIYFIDLPDPRERELIWRMHSERFGLDPAQRRPRDQDWTGAEIRACCRLAALLDVPLVEAALNVVPVAVTAGESVERLRSWASGRCLAADRPGVYTRGGWPLDGPRREVRRGAPSDN</sequence>
<protein>
    <recommendedName>
        <fullName evidence="4">Uncharacterized AAA domain-containing protein ycf46</fullName>
    </recommendedName>
</protein>
<reference evidence="6 7" key="1">
    <citation type="submission" date="2023-03" db="EMBL/GenBank/DDBJ databases">
        <title>Paludisphaera mucosa sp. nov. a novel planctomycete from northern fen.</title>
        <authorList>
            <person name="Ivanova A."/>
        </authorList>
    </citation>
    <scope>NUCLEOTIDE SEQUENCE [LARGE SCALE GENOMIC DNA]</scope>
    <source>
        <strain evidence="6 7">Pla2</strain>
    </source>
</reference>
<dbReference type="RefSeq" id="WP_277861794.1">
    <property type="nucleotide sequence ID" value="NZ_JARRAG010000002.1"/>
</dbReference>
<dbReference type="InterPro" id="IPR003593">
    <property type="entry name" value="AAA+_ATPase"/>
</dbReference>
<keyword evidence="2" id="KW-0067">ATP-binding</keyword>
<dbReference type="PANTHER" id="PTHR42960">
    <property type="entry name" value="YCF46 PROTEIN"/>
    <property type="match status" value="1"/>
</dbReference>
<name>A0ABT6FD24_9BACT</name>
<keyword evidence="1" id="KW-0547">Nucleotide-binding</keyword>